<evidence type="ECO:0000259" key="2">
    <source>
        <dbReference type="Pfam" id="PF13609"/>
    </source>
</evidence>
<dbReference type="Pfam" id="PF13609">
    <property type="entry name" value="Porin_4"/>
    <property type="match status" value="1"/>
</dbReference>
<dbReference type="RefSeq" id="WP_220661474.1">
    <property type="nucleotide sequence ID" value="NZ_CP069370.1"/>
</dbReference>
<dbReference type="KEGG" id="nsm:JO391_16160"/>
<evidence type="ECO:0000313" key="3">
    <source>
        <dbReference type="EMBL" id="QYZ69254.1"/>
    </source>
</evidence>
<name>A0A8G1EDC2_9RHOB</name>
<dbReference type="GO" id="GO:0015288">
    <property type="term" value="F:porin activity"/>
    <property type="evidence" value="ECO:0007669"/>
    <property type="project" value="InterPro"/>
</dbReference>
<accession>A0A8G1EDC2</accession>
<dbReference type="AlphaFoldDB" id="A0A8G1EDC2"/>
<dbReference type="EMBL" id="CP069370">
    <property type="protein sequence ID" value="QYZ69254.1"/>
    <property type="molecule type" value="Genomic_DNA"/>
</dbReference>
<keyword evidence="1" id="KW-0732">Signal</keyword>
<dbReference type="InterPro" id="IPR023614">
    <property type="entry name" value="Porin_dom_sf"/>
</dbReference>
<dbReference type="SUPFAM" id="SSF56935">
    <property type="entry name" value="Porins"/>
    <property type="match status" value="1"/>
</dbReference>
<dbReference type="Gene3D" id="2.40.160.10">
    <property type="entry name" value="Porin"/>
    <property type="match status" value="1"/>
</dbReference>
<feature type="domain" description="Porin" evidence="2">
    <location>
        <begin position="7"/>
        <end position="328"/>
    </location>
</feature>
<evidence type="ECO:0000313" key="4">
    <source>
        <dbReference type="Proteomes" id="UP000826300"/>
    </source>
</evidence>
<organism evidence="3 4">
    <name type="scientific">Neotabrizicola shimadae</name>
    <dbReference type="NCBI Taxonomy" id="2807096"/>
    <lineage>
        <taxon>Bacteria</taxon>
        <taxon>Pseudomonadati</taxon>
        <taxon>Pseudomonadota</taxon>
        <taxon>Alphaproteobacteria</taxon>
        <taxon>Rhodobacterales</taxon>
        <taxon>Paracoccaceae</taxon>
        <taxon>Neotabrizicola</taxon>
    </lineage>
</organism>
<evidence type="ECO:0000256" key="1">
    <source>
        <dbReference type="SAM" id="SignalP"/>
    </source>
</evidence>
<dbReference type="GO" id="GO:0016020">
    <property type="term" value="C:membrane"/>
    <property type="evidence" value="ECO:0007669"/>
    <property type="project" value="InterPro"/>
</dbReference>
<dbReference type="Proteomes" id="UP000826300">
    <property type="component" value="Chromosome"/>
</dbReference>
<gene>
    <name evidence="3" type="ORF">JO391_16160</name>
</gene>
<proteinExistence type="predicted"/>
<keyword evidence="4" id="KW-1185">Reference proteome</keyword>
<feature type="signal peptide" evidence="1">
    <location>
        <begin position="1"/>
        <end position="20"/>
    </location>
</feature>
<dbReference type="InterPro" id="IPR033900">
    <property type="entry name" value="Gram_neg_porin_domain"/>
</dbReference>
<reference evidence="3" key="1">
    <citation type="submission" date="2021-02" db="EMBL/GenBank/DDBJ databases">
        <title>Rhodobacter shimadae sp. nov., an aerobic anoxygenic phototrophic bacterium isolated from a hot spring.</title>
        <authorList>
            <person name="Muramatsu S."/>
            <person name="Haruta S."/>
            <person name="Hirose S."/>
            <person name="Hanada S."/>
        </authorList>
    </citation>
    <scope>NUCLEOTIDE SEQUENCE</scope>
    <source>
        <strain evidence="3">N10</strain>
    </source>
</reference>
<sequence>MKKFLLATSVLVATAGFASAEVTLSGDARMGVIDNFSEDASLGFTSRTRVTFTLSGESDSGIAFGGSFRADNAGGIIVQDSNDDGIIDPTDPNEVNNGGASLGRAGSVFISGTFGKLSMGDVDNAALSAVGQVSGVGLTGLGDLNEITYMGTEGNFFNDPTAIYEYSTNGFTFYFSMTNPNYVAADTDLDGIFEDGEGYGTDETIAAGIKYAIDAYSFGLGYENGAFEGTGGQDNIALGASGTWGGFTLKAVGSYASGNVEGSQYAVSVDYAMDAWGFTAFYNDESGLNDTTGPVETQFGSDPTYGIGVSYDLGGGASVVGGYAYNSTPGTDGCDAFGDNCDDIGGAWDLGIDMSF</sequence>
<feature type="chain" id="PRO_5034091552" evidence="1">
    <location>
        <begin position="21"/>
        <end position="356"/>
    </location>
</feature>
<protein>
    <submittedName>
        <fullName evidence="3">Porin</fullName>
    </submittedName>
</protein>